<protein>
    <submittedName>
        <fullName evidence="1">Uncharacterized protein</fullName>
    </submittedName>
</protein>
<proteinExistence type="predicted"/>
<gene>
    <name evidence="1" type="ORF">APQ99_00095</name>
</gene>
<dbReference type="EMBL" id="VRYN01000001">
    <property type="protein sequence ID" value="TYO81590.1"/>
    <property type="molecule type" value="Genomic_DNA"/>
</dbReference>
<name>A0A663A9F7_HALS9</name>
<organism evidence="1 2">
    <name type="scientific">Halobacterium salinarum (strain ATCC 33171 / DSM 3754 / JCM 8978 / NBRC 102687 / NCIMB 764 / 91-R6)</name>
    <dbReference type="NCBI Taxonomy" id="2597657"/>
    <lineage>
        <taxon>Archaea</taxon>
        <taxon>Methanobacteriati</taxon>
        <taxon>Methanobacteriota</taxon>
        <taxon>Stenosarchaea group</taxon>
        <taxon>Halobacteria</taxon>
        <taxon>Halobacteriales</taxon>
        <taxon>Halobacteriaceae</taxon>
        <taxon>Halobacterium</taxon>
    </lineage>
</organism>
<sequence>MYRQAARRLLGQVSETEEFYRAGIVAIDVPESDPFTGDRAGDEDEIIGTKENTDESPYQWAPVRLIGNTVRIGRFERLLAVPNGEPRCGPH</sequence>
<dbReference type="AlphaFoldDB" id="A0A663A9F7"/>
<evidence type="ECO:0000313" key="1">
    <source>
        <dbReference type="EMBL" id="TYO81590.1"/>
    </source>
</evidence>
<dbReference type="Proteomes" id="UP000323075">
    <property type="component" value="Unassembled WGS sequence"/>
</dbReference>
<evidence type="ECO:0000313" key="2">
    <source>
        <dbReference type="Proteomes" id="UP000323075"/>
    </source>
</evidence>
<accession>A0A663A9F7</accession>
<comment type="caution">
    <text evidence="1">The sequence shown here is derived from an EMBL/GenBank/DDBJ whole genome shotgun (WGS) entry which is preliminary data.</text>
</comment>
<reference evidence="1 2" key="1">
    <citation type="submission" date="2019-07" db="EMBL/GenBank/DDBJ databases">
        <title>Genomic Encyclopedia of Archaeal and Bacterial Type Strains, Phase II (KMG-II): from individual species to whole genera.</title>
        <authorList>
            <person name="Goeker M."/>
        </authorList>
    </citation>
    <scope>NUCLEOTIDE SEQUENCE [LARGE SCALE GENOMIC DNA]</scope>
    <source>
        <strain evidence="1 2">DSM 3754</strain>
    </source>
</reference>